<dbReference type="OrthoDB" id="665122at2"/>
<reference evidence="9 10" key="1">
    <citation type="submission" date="2015-05" db="EMBL/GenBank/DDBJ databases">
        <title>Genome sequencing project for genomic taxonomy and phylogenomics of Bacillus-like bacteria.</title>
        <authorList>
            <person name="Liu B."/>
            <person name="Wang J."/>
            <person name="Zhu Y."/>
            <person name="Liu G."/>
            <person name="Chen Q."/>
            <person name="Chen Z."/>
            <person name="Lan J."/>
            <person name="Che J."/>
            <person name="Ge C."/>
            <person name="Shi H."/>
            <person name="Pan Z."/>
            <person name="Liu X."/>
        </authorList>
    </citation>
    <scope>NUCLEOTIDE SEQUENCE [LARGE SCALE GENOMIC DNA]</scope>
    <source>
        <strain evidence="9 10">DSM 9885</strain>
    </source>
</reference>
<dbReference type="GeneID" id="87585548"/>
<feature type="transmembrane region" description="Helical" evidence="6">
    <location>
        <begin position="389"/>
        <end position="409"/>
    </location>
</feature>
<evidence type="ECO:0000256" key="3">
    <source>
        <dbReference type="ARBA" id="ARBA00022989"/>
    </source>
</evidence>
<dbReference type="Proteomes" id="UP000035218">
    <property type="component" value="Unassembled WGS sequence"/>
</dbReference>
<comment type="subcellular location">
    <subcellularLocation>
        <location evidence="1">Membrane</location>
        <topology evidence="1">Multi-pass membrane protein</topology>
    </subcellularLocation>
</comment>
<feature type="transmembrane region" description="Helical" evidence="6">
    <location>
        <begin position="429"/>
        <end position="447"/>
    </location>
</feature>
<dbReference type="RefSeq" id="WP_047069776.1">
    <property type="nucleotide sequence ID" value="NZ_BJOL01000005.1"/>
</dbReference>
<evidence type="ECO:0000259" key="7">
    <source>
        <dbReference type="Pfam" id="PF04932"/>
    </source>
</evidence>
<evidence type="ECO:0000313" key="11">
    <source>
        <dbReference type="Proteomes" id="UP000319498"/>
    </source>
</evidence>
<keyword evidence="2 6" id="KW-0812">Transmembrane</keyword>
<feature type="region of interest" description="Disordered" evidence="5">
    <location>
        <begin position="284"/>
        <end position="320"/>
    </location>
</feature>
<dbReference type="AlphaFoldDB" id="A0A837KPU3"/>
<reference evidence="8 11" key="2">
    <citation type="submission" date="2019-06" db="EMBL/GenBank/DDBJ databases">
        <title>Whole genome shotgun sequence of Brevibacillus formosus NBRC 15716.</title>
        <authorList>
            <person name="Hosoyama A."/>
            <person name="Uohara A."/>
            <person name="Ohji S."/>
            <person name="Ichikawa N."/>
        </authorList>
    </citation>
    <scope>NUCLEOTIDE SEQUENCE [LARGE SCALE GENOMIC DNA]</scope>
    <source>
        <strain evidence="8 11">NBRC 15716</strain>
    </source>
</reference>
<feature type="transmembrane region" description="Helical" evidence="6">
    <location>
        <begin position="185"/>
        <end position="205"/>
    </location>
</feature>
<evidence type="ECO:0000256" key="5">
    <source>
        <dbReference type="SAM" id="MobiDB-lite"/>
    </source>
</evidence>
<keyword evidence="3 6" id="KW-1133">Transmembrane helix</keyword>
<feature type="transmembrane region" description="Helical" evidence="6">
    <location>
        <begin position="93"/>
        <end position="112"/>
    </location>
</feature>
<evidence type="ECO:0000256" key="1">
    <source>
        <dbReference type="ARBA" id="ARBA00004141"/>
    </source>
</evidence>
<dbReference type="EMBL" id="LDCN01000003">
    <property type="protein sequence ID" value="KLH98991.1"/>
    <property type="molecule type" value="Genomic_DNA"/>
</dbReference>
<dbReference type="Pfam" id="PF04932">
    <property type="entry name" value="Wzy_C"/>
    <property type="match status" value="1"/>
</dbReference>
<dbReference type="GO" id="GO:0016020">
    <property type="term" value="C:membrane"/>
    <property type="evidence" value="ECO:0007669"/>
    <property type="project" value="UniProtKB-SubCell"/>
</dbReference>
<comment type="caution">
    <text evidence="9">The sequence shown here is derived from an EMBL/GenBank/DDBJ whole genome shotgun (WGS) entry which is preliminary data.</text>
</comment>
<evidence type="ECO:0000256" key="2">
    <source>
        <dbReference type="ARBA" id="ARBA00022692"/>
    </source>
</evidence>
<dbReference type="PANTHER" id="PTHR37422:SF13">
    <property type="entry name" value="LIPOPOLYSACCHARIDE BIOSYNTHESIS PROTEIN PA4999-RELATED"/>
    <property type="match status" value="1"/>
</dbReference>
<feature type="transmembrane region" description="Helical" evidence="6">
    <location>
        <begin position="124"/>
        <end position="146"/>
    </location>
</feature>
<keyword evidence="4 6" id="KW-0472">Membrane</keyword>
<evidence type="ECO:0000256" key="6">
    <source>
        <dbReference type="SAM" id="Phobius"/>
    </source>
</evidence>
<evidence type="ECO:0000313" key="8">
    <source>
        <dbReference type="EMBL" id="GED56766.1"/>
    </source>
</evidence>
<dbReference type="Proteomes" id="UP000319498">
    <property type="component" value="Unassembled WGS sequence"/>
</dbReference>
<feature type="transmembrane region" description="Helical" evidence="6">
    <location>
        <begin position="158"/>
        <end position="178"/>
    </location>
</feature>
<dbReference type="EMBL" id="BJOL01000005">
    <property type="protein sequence ID" value="GED56766.1"/>
    <property type="molecule type" value="Genomic_DNA"/>
</dbReference>
<gene>
    <name evidence="9" type="ORF">AA984_10745</name>
    <name evidence="8" type="ORF">BFO01nite_08980</name>
</gene>
<evidence type="ECO:0000313" key="9">
    <source>
        <dbReference type="EMBL" id="KLH98991.1"/>
    </source>
</evidence>
<feature type="transmembrane region" description="Helical" evidence="6">
    <location>
        <begin position="241"/>
        <end position="258"/>
    </location>
</feature>
<organism evidence="9 10">
    <name type="scientific">Brevibacillus formosus</name>
    <dbReference type="NCBI Taxonomy" id="54913"/>
    <lineage>
        <taxon>Bacteria</taxon>
        <taxon>Bacillati</taxon>
        <taxon>Bacillota</taxon>
        <taxon>Bacilli</taxon>
        <taxon>Bacillales</taxon>
        <taxon>Paenibacillaceae</taxon>
        <taxon>Brevibacillus</taxon>
    </lineage>
</organism>
<evidence type="ECO:0000313" key="10">
    <source>
        <dbReference type="Proteomes" id="UP000035218"/>
    </source>
</evidence>
<dbReference type="InterPro" id="IPR051533">
    <property type="entry name" value="WaaL-like"/>
</dbReference>
<keyword evidence="11" id="KW-1185">Reference proteome</keyword>
<feature type="transmembrane region" description="Helical" evidence="6">
    <location>
        <begin position="12"/>
        <end position="29"/>
    </location>
</feature>
<sequence length="479" mass="53662">MKTQLNYIRDNGIVTKVFLLIWVVLIMSADLKITLFSKVHWVVSLLFLLPIFLLNDKKMGNNKFVVYLLIPSILLISSILISSFFSQNYLYDFFQAGKVAMILIVCYLFFLVRSELAQLAFKGFIISAYINFILLVLGVLSFTQLASIMTLDGRWGTFLNYPGSLSKVGVVVYVYAAFQLFNRTALSISNIMLLIASVFIVYFDGSRTSEISLILGTIFLFIIWLIEYVKNISRPKFSSMVVSILVLALVLSVAKVSVDQITLSIETKRAIELAKIEAAKEAEKAKQKPVQPTDSNAVKQEEVSTPPVEVPTSDELKQSNDRTGSVFASMSTNGILAGIASSDPIRFQMIITALDEIVSHPWVGQGIGTTKYQTESGPIVVHNAYLQTWADLGILGLLALLGLYFGWIIKLPTVMRHIQGSKSVRERSLYYNSIFILLYMSFSALFHPLSTEWSEWILFIIASAIYWGCTKRKEVPVHG</sequence>
<evidence type="ECO:0000256" key="4">
    <source>
        <dbReference type="ARBA" id="ARBA00023136"/>
    </source>
</evidence>
<feature type="transmembrane region" description="Helical" evidence="6">
    <location>
        <begin position="66"/>
        <end position="87"/>
    </location>
</feature>
<dbReference type="InterPro" id="IPR007016">
    <property type="entry name" value="O-antigen_ligase-rel_domated"/>
</dbReference>
<accession>A0A837KPU3</accession>
<feature type="domain" description="O-antigen ligase-related" evidence="7">
    <location>
        <begin position="193"/>
        <end position="401"/>
    </location>
</feature>
<proteinExistence type="predicted"/>
<feature type="transmembrane region" description="Helical" evidence="6">
    <location>
        <begin position="211"/>
        <end position="229"/>
    </location>
</feature>
<feature type="transmembrane region" description="Helical" evidence="6">
    <location>
        <begin position="453"/>
        <end position="469"/>
    </location>
</feature>
<feature type="transmembrane region" description="Helical" evidence="6">
    <location>
        <begin position="35"/>
        <end position="54"/>
    </location>
</feature>
<protein>
    <recommendedName>
        <fullName evidence="7">O-antigen ligase-related domain-containing protein</fullName>
    </recommendedName>
</protein>
<name>A0A837KPU3_9BACL</name>
<dbReference type="PANTHER" id="PTHR37422">
    <property type="entry name" value="TEICHURONIC ACID BIOSYNTHESIS PROTEIN TUAE"/>
    <property type="match status" value="1"/>
</dbReference>